<dbReference type="PANTHER" id="PTHR43265:SF1">
    <property type="entry name" value="ESTERASE ESTD"/>
    <property type="match status" value="1"/>
</dbReference>
<reference evidence="2" key="1">
    <citation type="submission" date="2021-01" db="EMBL/GenBank/DDBJ databases">
        <title>Marivirga aurantiaca sp. nov., isolated from intertidal surface sediments.</title>
        <authorList>
            <person name="Zhang M."/>
        </authorList>
    </citation>
    <scope>NUCLEOTIDE SEQUENCE</scope>
    <source>
        <strain evidence="2">S37H4</strain>
    </source>
</reference>
<dbReference type="RefSeq" id="WP_201430773.1">
    <property type="nucleotide sequence ID" value="NZ_JAEQBW010000003.1"/>
</dbReference>
<sequence length="340" mass="39308">MKRTFYFLILVLVLSKTAYGQHESVTNNWETESIYDSSLGEIKYHIYKNKISDHKPLIVYLEGSRNFPLYWLNPNGRYSSSITLNVNSMSNDYHIVLISKPNTPLVDSIRIAPSGRKQYPMKEGYREKYSLDWRANSADKVMNDALKKLNVDSSTVIVWGHSEGSQVAPAVAVKNKNVTHVISMMGNSLNHLYDFILMERLSALNGEKSNEEAQSNIDSLYVEFEKIYNDPKSTTKEWFGETYYKWSSFSLTSPLENMLKLDLPILYIAGGNDHHSILNMDYAKLEFLRKGKDNLTYKVFPNCDHFFMETKTDESGKKEWIDHLDEVNDFALEWVTKINK</sequence>
<evidence type="ECO:0000313" key="3">
    <source>
        <dbReference type="Proteomes" id="UP000611723"/>
    </source>
</evidence>
<dbReference type="Proteomes" id="UP000611723">
    <property type="component" value="Unassembled WGS sequence"/>
</dbReference>
<keyword evidence="3" id="KW-1185">Reference proteome</keyword>
<name>A0A935CAZ8_9BACT</name>
<proteinExistence type="predicted"/>
<dbReference type="SUPFAM" id="SSF53474">
    <property type="entry name" value="alpha/beta-Hydrolases"/>
    <property type="match status" value="1"/>
</dbReference>
<evidence type="ECO:0008006" key="4">
    <source>
        <dbReference type="Google" id="ProtNLM"/>
    </source>
</evidence>
<organism evidence="2 3">
    <name type="scientific">Marivirga aurantiaca</name>
    <dbReference type="NCBI Taxonomy" id="2802615"/>
    <lineage>
        <taxon>Bacteria</taxon>
        <taxon>Pseudomonadati</taxon>
        <taxon>Bacteroidota</taxon>
        <taxon>Cytophagia</taxon>
        <taxon>Cytophagales</taxon>
        <taxon>Marivirgaceae</taxon>
        <taxon>Marivirga</taxon>
    </lineage>
</organism>
<dbReference type="InterPro" id="IPR053145">
    <property type="entry name" value="AB_hydrolase_Est10"/>
</dbReference>
<feature type="chain" id="PRO_5037325518" description="BAAT/Acyl-CoA thioester hydrolase C-terminal domain-containing protein" evidence="1">
    <location>
        <begin position="21"/>
        <end position="340"/>
    </location>
</feature>
<protein>
    <recommendedName>
        <fullName evidence="4">BAAT/Acyl-CoA thioester hydrolase C-terminal domain-containing protein</fullName>
    </recommendedName>
</protein>
<dbReference type="EMBL" id="JAEQBW010000003">
    <property type="protein sequence ID" value="MBK6265093.1"/>
    <property type="molecule type" value="Genomic_DNA"/>
</dbReference>
<dbReference type="PANTHER" id="PTHR43265">
    <property type="entry name" value="ESTERASE ESTD"/>
    <property type="match status" value="1"/>
</dbReference>
<comment type="caution">
    <text evidence="2">The sequence shown here is derived from an EMBL/GenBank/DDBJ whole genome shotgun (WGS) entry which is preliminary data.</text>
</comment>
<evidence type="ECO:0000313" key="2">
    <source>
        <dbReference type="EMBL" id="MBK6265093.1"/>
    </source>
</evidence>
<accession>A0A935CAZ8</accession>
<evidence type="ECO:0000256" key="1">
    <source>
        <dbReference type="SAM" id="SignalP"/>
    </source>
</evidence>
<dbReference type="GO" id="GO:0052689">
    <property type="term" value="F:carboxylic ester hydrolase activity"/>
    <property type="evidence" value="ECO:0007669"/>
    <property type="project" value="TreeGrafter"/>
</dbReference>
<dbReference type="Gene3D" id="3.40.50.1820">
    <property type="entry name" value="alpha/beta hydrolase"/>
    <property type="match status" value="1"/>
</dbReference>
<keyword evidence="1" id="KW-0732">Signal</keyword>
<feature type="signal peptide" evidence="1">
    <location>
        <begin position="1"/>
        <end position="20"/>
    </location>
</feature>
<gene>
    <name evidence="2" type="ORF">JKA74_08590</name>
</gene>
<dbReference type="AlphaFoldDB" id="A0A935CAZ8"/>
<dbReference type="InterPro" id="IPR029058">
    <property type="entry name" value="AB_hydrolase_fold"/>
</dbReference>